<reference evidence="1" key="2">
    <citation type="journal article" date="2010" name="Appl. Environ. Microbiol.">
        <title>Comparative analysis of acidobacterial genomic fragments from terrestrial and aquatic metagenomic libraries, with emphasis on acidobacteria subdivision 6.</title>
        <authorList>
            <person name="Kielak A.M."/>
            <person name="van Veen J.A."/>
            <person name="Kowalchuk G.A."/>
        </authorList>
    </citation>
    <scope>NUCLEOTIDE SEQUENCE</scope>
</reference>
<protein>
    <submittedName>
        <fullName evidence="1">Uncharacterized protein</fullName>
    </submittedName>
</protein>
<name>E3T6T9_9BACT</name>
<evidence type="ECO:0000313" key="1">
    <source>
        <dbReference type="EMBL" id="ADC36033.1"/>
    </source>
</evidence>
<proteinExistence type="predicted"/>
<sequence>MNLLQDLKFAVRLLIKTAGSRRSR</sequence>
<organism evidence="1">
    <name type="scientific">uncultured bacterium 270</name>
    <dbReference type="NCBI Taxonomy" id="698387"/>
    <lineage>
        <taxon>Bacteria</taxon>
        <taxon>environmental samples</taxon>
    </lineage>
</organism>
<dbReference type="EMBL" id="GU260709">
    <property type="protein sequence ID" value="ADC36033.1"/>
    <property type="molecule type" value="Genomic_DNA"/>
</dbReference>
<dbReference type="AlphaFoldDB" id="E3T6T9"/>
<accession>E3T6T9</accession>
<reference evidence="1" key="1">
    <citation type="submission" date="2009-12" db="EMBL/GenBank/DDBJ databases">
        <authorList>
            <person name="Kielak A."/>
            <person name="van Veen J.A."/>
            <person name="Kowalchuk G.A."/>
        </authorList>
    </citation>
    <scope>NUCLEOTIDE SEQUENCE</scope>
</reference>